<name>A0A8X6PI13_NEPPI</name>
<comment type="caution">
    <text evidence="1">The sequence shown here is derived from an EMBL/GenBank/DDBJ whole genome shotgun (WGS) entry which is preliminary data.</text>
</comment>
<keyword evidence="2" id="KW-1185">Reference proteome</keyword>
<organism evidence="1 2">
    <name type="scientific">Nephila pilipes</name>
    <name type="common">Giant wood spider</name>
    <name type="synonym">Nephila maculata</name>
    <dbReference type="NCBI Taxonomy" id="299642"/>
    <lineage>
        <taxon>Eukaryota</taxon>
        <taxon>Metazoa</taxon>
        <taxon>Ecdysozoa</taxon>
        <taxon>Arthropoda</taxon>
        <taxon>Chelicerata</taxon>
        <taxon>Arachnida</taxon>
        <taxon>Araneae</taxon>
        <taxon>Araneomorphae</taxon>
        <taxon>Entelegynae</taxon>
        <taxon>Araneoidea</taxon>
        <taxon>Nephilidae</taxon>
        <taxon>Nephila</taxon>
    </lineage>
</organism>
<sequence>MSDEKENTCQKSFKMRSPTEYIPLRCKIKYARFVTTWCKDYGNRSTVPALSFAHSSIRPRRGRTNIVQENFASDSVKCLRGIDSSFSYR</sequence>
<proteinExistence type="predicted"/>
<dbReference type="Proteomes" id="UP000887013">
    <property type="component" value="Unassembled WGS sequence"/>
</dbReference>
<dbReference type="EMBL" id="BMAW01070197">
    <property type="protein sequence ID" value="GFT72218.1"/>
    <property type="molecule type" value="Genomic_DNA"/>
</dbReference>
<evidence type="ECO:0000313" key="2">
    <source>
        <dbReference type="Proteomes" id="UP000887013"/>
    </source>
</evidence>
<gene>
    <name evidence="1" type="ORF">NPIL_176461</name>
</gene>
<evidence type="ECO:0000313" key="1">
    <source>
        <dbReference type="EMBL" id="GFT72218.1"/>
    </source>
</evidence>
<accession>A0A8X6PI13</accession>
<reference evidence="1" key="1">
    <citation type="submission" date="2020-08" db="EMBL/GenBank/DDBJ databases">
        <title>Multicomponent nature underlies the extraordinary mechanical properties of spider dragline silk.</title>
        <authorList>
            <person name="Kono N."/>
            <person name="Nakamura H."/>
            <person name="Mori M."/>
            <person name="Yoshida Y."/>
            <person name="Ohtoshi R."/>
            <person name="Malay A.D."/>
            <person name="Moran D.A.P."/>
            <person name="Tomita M."/>
            <person name="Numata K."/>
            <person name="Arakawa K."/>
        </authorList>
    </citation>
    <scope>NUCLEOTIDE SEQUENCE</scope>
</reference>
<protein>
    <submittedName>
        <fullName evidence="1">Uncharacterized protein</fullName>
    </submittedName>
</protein>
<dbReference type="AlphaFoldDB" id="A0A8X6PI13"/>